<dbReference type="PANTHER" id="PTHR23150">
    <property type="entry name" value="SULFATASE MODIFYING FACTOR 1, 2"/>
    <property type="match status" value="1"/>
</dbReference>
<keyword evidence="3" id="KW-1185">Reference proteome</keyword>
<organism evidence="2 3">
    <name type="scientific">Candidatus Manganitrophus noduliformans</name>
    <dbReference type="NCBI Taxonomy" id="2606439"/>
    <lineage>
        <taxon>Bacteria</taxon>
        <taxon>Pseudomonadati</taxon>
        <taxon>Nitrospirota</taxon>
        <taxon>Nitrospiria</taxon>
        <taxon>Candidatus Troglogloeales</taxon>
        <taxon>Candidatus Manganitrophaceae</taxon>
        <taxon>Candidatus Manganitrophus</taxon>
    </lineage>
</organism>
<evidence type="ECO:0000313" key="2">
    <source>
        <dbReference type="EMBL" id="NKE71483.1"/>
    </source>
</evidence>
<dbReference type="Pfam" id="PF03781">
    <property type="entry name" value="FGE-sulfatase"/>
    <property type="match status" value="1"/>
</dbReference>
<reference evidence="2 3" key="1">
    <citation type="journal article" date="2020" name="Nature">
        <title>Bacterial chemolithoautotrophy via manganese oxidation.</title>
        <authorList>
            <person name="Yu H."/>
            <person name="Leadbetter J.R."/>
        </authorList>
    </citation>
    <scope>NUCLEOTIDE SEQUENCE [LARGE SCALE GENOMIC DNA]</scope>
    <source>
        <strain evidence="2 3">Mn-1</strain>
    </source>
</reference>
<evidence type="ECO:0000259" key="1">
    <source>
        <dbReference type="Pfam" id="PF03781"/>
    </source>
</evidence>
<dbReference type="InterPro" id="IPR016187">
    <property type="entry name" value="CTDL_fold"/>
</dbReference>
<protein>
    <submittedName>
        <fullName evidence="2">Formylglycine-generating enzyme family protein</fullName>
    </submittedName>
</protein>
<dbReference type="InterPro" id="IPR051043">
    <property type="entry name" value="Sulfatase_Mod_Factor_Kinase"/>
</dbReference>
<evidence type="ECO:0000313" key="3">
    <source>
        <dbReference type="Proteomes" id="UP000534783"/>
    </source>
</evidence>
<dbReference type="Gene3D" id="3.90.1580.10">
    <property type="entry name" value="paralog of FGE (formylglycine-generating enzyme)"/>
    <property type="match status" value="1"/>
</dbReference>
<accession>A0A7X6IBC4</accession>
<comment type="caution">
    <text evidence="2">The sequence shown here is derived from an EMBL/GenBank/DDBJ whole genome shotgun (WGS) entry which is preliminary data.</text>
</comment>
<proteinExistence type="predicted"/>
<dbReference type="EMBL" id="VTOW01000002">
    <property type="protein sequence ID" value="NKE71483.1"/>
    <property type="molecule type" value="Genomic_DNA"/>
</dbReference>
<feature type="domain" description="Sulfatase-modifying factor enzyme-like" evidence="1">
    <location>
        <begin position="26"/>
        <end position="268"/>
    </location>
</feature>
<sequence>MIHYRNNILALFLTALLLACSRRPPEGMVAVPAGDFIRGTDEVDEEHFAQEQGIVKPWFVDEGPAHKIYLPLYYIDRTEVTNAQYADFIRSTRRAPPGHWEEGQYLKGSDHYPVVNVPWQDAQDYCHWKEGRLPTEAEWEKAARGTDGRRYPWGNEFDLTKANIGGQSQDLTPVGHYPAGQSTYGAVDMIGNVWEWTADWYHPYPGSKYQSKEYGKQLKVIRGNSWSAIGHFPPDVQEELVKHHSTVTFRLYAPPDSTISDVGFRCVRPG</sequence>
<dbReference type="AlphaFoldDB" id="A0A7X6IBC4"/>
<dbReference type="Proteomes" id="UP000534783">
    <property type="component" value="Unassembled WGS sequence"/>
</dbReference>
<dbReference type="PROSITE" id="PS51257">
    <property type="entry name" value="PROKAR_LIPOPROTEIN"/>
    <property type="match status" value="1"/>
</dbReference>
<dbReference type="InterPro" id="IPR005532">
    <property type="entry name" value="SUMF_dom"/>
</dbReference>
<dbReference type="InterPro" id="IPR042095">
    <property type="entry name" value="SUMF_sf"/>
</dbReference>
<dbReference type="SUPFAM" id="SSF56436">
    <property type="entry name" value="C-type lectin-like"/>
    <property type="match status" value="1"/>
</dbReference>
<name>A0A7X6IBC4_9BACT</name>
<dbReference type="PANTHER" id="PTHR23150:SF19">
    <property type="entry name" value="FORMYLGLYCINE-GENERATING ENZYME"/>
    <property type="match status" value="1"/>
</dbReference>
<gene>
    <name evidence="2" type="ORF">MNODULE_12105</name>
</gene>
<dbReference type="GO" id="GO:0120147">
    <property type="term" value="F:formylglycine-generating oxidase activity"/>
    <property type="evidence" value="ECO:0007669"/>
    <property type="project" value="TreeGrafter"/>
</dbReference>